<dbReference type="Proteomes" id="UP001159363">
    <property type="component" value="Chromosome 9"/>
</dbReference>
<reference evidence="1 2" key="1">
    <citation type="submission" date="2023-02" db="EMBL/GenBank/DDBJ databases">
        <title>LHISI_Scaffold_Assembly.</title>
        <authorList>
            <person name="Stuart O.P."/>
            <person name="Cleave R."/>
            <person name="Magrath M.J.L."/>
            <person name="Mikheyev A.S."/>
        </authorList>
    </citation>
    <scope>NUCLEOTIDE SEQUENCE [LARGE SCALE GENOMIC DNA]</scope>
    <source>
        <strain evidence="1">Daus_M_001</strain>
        <tissue evidence="1">Leg muscle</tissue>
    </source>
</reference>
<accession>A0ABQ9GR82</accession>
<evidence type="ECO:0000313" key="2">
    <source>
        <dbReference type="Proteomes" id="UP001159363"/>
    </source>
</evidence>
<comment type="caution">
    <text evidence="1">The sequence shown here is derived from an EMBL/GenBank/DDBJ whole genome shotgun (WGS) entry which is preliminary data.</text>
</comment>
<gene>
    <name evidence="1" type="ORF">PR048_025366</name>
</gene>
<evidence type="ECO:0000313" key="1">
    <source>
        <dbReference type="EMBL" id="KAJ8874506.1"/>
    </source>
</evidence>
<protein>
    <submittedName>
        <fullName evidence="1">Uncharacterized protein</fullName>
    </submittedName>
</protein>
<name>A0ABQ9GR82_9NEOP</name>
<organism evidence="1 2">
    <name type="scientific">Dryococelus australis</name>
    <dbReference type="NCBI Taxonomy" id="614101"/>
    <lineage>
        <taxon>Eukaryota</taxon>
        <taxon>Metazoa</taxon>
        <taxon>Ecdysozoa</taxon>
        <taxon>Arthropoda</taxon>
        <taxon>Hexapoda</taxon>
        <taxon>Insecta</taxon>
        <taxon>Pterygota</taxon>
        <taxon>Neoptera</taxon>
        <taxon>Polyneoptera</taxon>
        <taxon>Phasmatodea</taxon>
        <taxon>Verophasmatodea</taxon>
        <taxon>Anareolatae</taxon>
        <taxon>Phasmatidae</taxon>
        <taxon>Eurycanthinae</taxon>
        <taxon>Dryococelus</taxon>
    </lineage>
</organism>
<proteinExistence type="predicted"/>
<keyword evidence="2" id="KW-1185">Reference proteome</keyword>
<dbReference type="EMBL" id="JARBHB010000010">
    <property type="protein sequence ID" value="KAJ8874506.1"/>
    <property type="molecule type" value="Genomic_DNA"/>
</dbReference>
<sequence length="283" mass="31570">MKSSVMTKQAVKNGSGDEVQWRPRRGVAFSAKSAVTEGKIAAKNEILTDFNVLHPDKEMNLYSRWPELSKRVLELANERSKDPATREWVSSLTPDSSKELQWAVVGVMAKFARLPPRRSRFHSKWSQSWIFTLWESCRTVSLAGGFSRGTPVSPAFVFWCCSMPTSSHLSYLFMAELRQVLLFRGLVLAGCYHLLNDQNRPDWLMEGHEVYYNREFHNNGSLLNGLWDRLVRGVLYATMAGGDADGGFSIAMICSGILTGPAGIDSANRCGGTLGSAGVWRRL</sequence>